<dbReference type="CDD" id="cd03796">
    <property type="entry name" value="GT4_PIG-A-like"/>
    <property type="match status" value="1"/>
</dbReference>
<dbReference type="PROSITE" id="PS50222">
    <property type="entry name" value="EF_HAND_2"/>
    <property type="match status" value="2"/>
</dbReference>
<sequence length="1221" mass="135914">MLPTAEQIAGSSLTLYESMYNEVNPSHQAYVGAQQAAAFLKRSNLSKQILIQAALLRKMKLQNSIWNEADSNRTGSLDRTSFFAALKFVALVQHGKELLSTNLTLDVGAPVISMRSEDPSMPTASEDNFSWCIESEELKKYEDIFGSLNPVGGKLSGEQVKSVLFNSGLPVKVLGKIWELSDIDRDGYLDKDEMCLALHLVYRALENDPVPDTLSQNMIPPSKRGISRIHSSTLSTDSHGRSPIFFPCPFNKGLSRNRAGSVASLETSSMERASSPSKHPISRSLSGTPAPVISQYHINTDGPVDTSEWEADFRRLDSDGDGLVTGDDVKSFFLQTGVPQSTLANIWNLCDMKFTGRLNLEQFALAMYLIERKRNEKIDPPVVLPAELVPPCCRPSQQNLIDVEPGELPSSGSVTTPFSKEMEQIKKEIEDMQLEKRELEAHIVQSEADMKVKQAEIRNLEVEFNTLEATINQLKRQKLAASQRLEELENQRLSLEKTVDDLKEEVKAKEDEWITLKEEVETACSFAKQQQEVVEAKQKEIQGLREEEHCVEEKIQSQRTHLNALNEQERVCEQDIEKLSNDVRKLKAQRKMLADHLSSAGDGNLSYNLTQLLEKNELFLPPLESVVPSKNSVSFDQFTMPANDEHVTASAGLINDPFMTHSRTSDSVQSIHLNNPFQKVTPFTAAENFNAAEFEPNQQPFQAHESSQSNDAFIVGCCSTLNNGSSSVSNKAFDPWNSQAVTAEAEQKKRPPPRPAAPPNHAAAPNVIDDPFNPTRQTGVDASLTFANFADFSNLVSDYFCPNTGGVESHIYHLASCLMKLGHKVIVVTHTYGERRGVVFLRNGIKVYYLPFLVFHEQCSLPTFFVTLPAARFILIREKVNLVHGHSSLSTMAQEFMLHARMLGIHTVFTDHSLFGFSDLASISGNKMLQFSLVNCDLVICVSHTSKENTVLRAKLPANRVYVIPNALNPDYFKPAPVKPNSSRITIIVAGRMVYRKGVDLLASVLPMVCSRYDCVDFIIAGDGPKRILLEETRERHSLQERLRLIGNVPHNRMGQVLACGQIFLNTSLTEAFCTTILEAASCGLHVVSTNVGGIPEVLPSDLITLAEPSVQGIVDALDSAIERYWANSLPNPMEVHARIRHMYSWSDVAERTEHVYFDALKRSIDSHVVVVQKYLRNGYLFGILMYVVAIVEIGILKLLSVELPLPTVPTDAYNLCLSNE</sequence>
<gene>
    <name evidence="12" type="ORF">M513_01002</name>
    <name evidence="13" type="ORF">M514_01002</name>
</gene>
<keyword evidence="14" id="KW-1185">Reference proteome</keyword>
<name>A0A085MLZ3_9BILA</name>
<dbReference type="GO" id="GO:0006506">
    <property type="term" value="P:GPI anchor biosynthetic process"/>
    <property type="evidence" value="ECO:0007669"/>
    <property type="project" value="UniProtKB-UniPathway"/>
</dbReference>
<dbReference type="InterPro" id="IPR002048">
    <property type="entry name" value="EF_hand_dom"/>
</dbReference>
<dbReference type="GO" id="GO:0017176">
    <property type="term" value="F:phosphatidylinositol N-acetylglucosaminyltransferase activity"/>
    <property type="evidence" value="ECO:0007669"/>
    <property type="project" value="UniProtKB-EC"/>
</dbReference>
<dbReference type="Gene3D" id="1.10.238.10">
    <property type="entry name" value="EF-hand"/>
    <property type="match status" value="3"/>
</dbReference>
<evidence type="ECO:0000259" key="10">
    <source>
        <dbReference type="PROSITE" id="PS50031"/>
    </source>
</evidence>
<dbReference type="SMART" id="SM00054">
    <property type="entry name" value="EFh"/>
    <property type="match status" value="3"/>
</dbReference>
<accession>A0A085MLZ3</accession>
<dbReference type="GO" id="GO:0005509">
    <property type="term" value="F:calcium ion binding"/>
    <property type="evidence" value="ECO:0007669"/>
    <property type="project" value="InterPro"/>
</dbReference>
<dbReference type="EMBL" id="KL363185">
    <property type="protein sequence ID" value="KFD58239.1"/>
    <property type="molecule type" value="Genomic_DNA"/>
</dbReference>
<dbReference type="InterPro" id="IPR013234">
    <property type="entry name" value="PIGA_GPI_anchor_biosynthesis"/>
</dbReference>
<feature type="domain" description="EF-hand" evidence="11">
    <location>
        <begin position="169"/>
        <end position="204"/>
    </location>
</feature>
<evidence type="ECO:0000256" key="1">
    <source>
        <dbReference type="ARBA" id="ARBA00004687"/>
    </source>
</evidence>
<dbReference type="InterPro" id="IPR011992">
    <property type="entry name" value="EF-hand-dom_pair"/>
</dbReference>
<evidence type="ECO:0000313" key="13">
    <source>
        <dbReference type="EMBL" id="KFD70504.1"/>
    </source>
</evidence>
<dbReference type="Pfam" id="PF08288">
    <property type="entry name" value="PIGA"/>
    <property type="match status" value="1"/>
</dbReference>
<dbReference type="Proteomes" id="UP000030758">
    <property type="component" value="Unassembled WGS sequence"/>
</dbReference>
<dbReference type="SUPFAM" id="SSF47473">
    <property type="entry name" value="EF-hand"/>
    <property type="match status" value="3"/>
</dbReference>
<dbReference type="InterPro" id="IPR039507">
    <property type="entry name" value="PIG-A/GPI3"/>
</dbReference>
<feature type="domain" description="EH" evidence="10">
    <location>
        <begin position="137"/>
        <end position="225"/>
    </location>
</feature>
<feature type="domain" description="EH" evidence="10">
    <location>
        <begin position="305"/>
        <end position="395"/>
    </location>
</feature>
<dbReference type="CDD" id="cd00052">
    <property type="entry name" value="EH"/>
    <property type="match status" value="3"/>
</dbReference>
<organism evidence="12 14">
    <name type="scientific">Trichuris suis</name>
    <name type="common">pig whipworm</name>
    <dbReference type="NCBI Taxonomy" id="68888"/>
    <lineage>
        <taxon>Eukaryota</taxon>
        <taxon>Metazoa</taxon>
        <taxon>Ecdysozoa</taxon>
        <taxon>Nematoda</taxon>
        <taxon>Enoplea</taxon>
        <taxon>Dorylaimia</taxon>
        <taxon>Trichinellida</taxon>
        <taxon>Trichuridae</taxon>
        <taxon>Trichuris</taxon>
    </lineage>
</organism>
<dbReference type="EMBL" id="KL367487">
    <property type="protein sequence ID" value="KFD70504.1"/>
    <property type="molecule type" value="Genomic_DNA"/>
</dbReference>
<keyword evidence="5" id="KW-0808">Transferase</keyword>
<keyword evidence="3" id="KW-0337">GPI-anchor biosynthesis</keyword>
<feature type="domain" description="EF-hand" evidence="11">
    <location>
        <begin position="304"/>
        <end position="339"/>
    </location>
</feature>
<comment type="pathway">
    <text evidence="1">Glycolipid biosynthesis; glycosylphosphatidylinositol-anchor biosynthesis.</text>
</comment>
<evidence type="ECO:0000313" key="14">
    <source>
        <dbReference type="Proteomes" id="UP000030764"/>
    </source>
</evidence>
<proteinExistence type="predicted"/>
<evidence type="ECO:0000313" key="12">
    <source>
        <dbReference type="EMBL" id="KFD58239.1"/>
    </source>
</evidence>
<feature type="region of interest" description="Disordered" evidence="9">
    <location>
        <begin position="740"/>
        <end position="774"/>
    </location>
</feature>
<evidence type="ECO:0000256" key="6">
    <source>
        <dbReference type="ARBA" id="ARBA00022837"/>
    </source>
</evidence>
<evidence type="ECO:0000256" key="8">
    <source>
        <dbReference type="SAM" id="Coils"/>
    </source>
</evidence>
<protein>
    <recommendedName>
        <fullName evidence="2">phosphatidylinositol N-acetylglucosaminyltransferase</fullName>
        <ecNumber evidence="2">2.4.1.198</ecNumber>
    </recommendedName>
    <alternativeName>
        <fullName evidence="7">GlcNAc-PI synthesis protein</fullName>
    </alternativeName>
</protein>
<dbReference type="Gene3D" id="1.10.287.1490">
    <property type="match status" value="1"/>
</dbReference>
<feature type="compositionally biased region" description="Polar residues" evidence="9">
    <location>
        <begin position="264"/>
        <end position="287"/>
    </location>
</feature>
<dbReference type="UniPathway" id="UPA00196"/>
<dbReference type="FunFam" id="3.40.50.2000:FF:000026">
    <property type="entry name" value="Phosphatidylinositol N-acetylglucosaminyltransferase subunit A"/>
    <property type="match status" value="1"/>
</dbReference>
<dbReference type="PROSITE" id="PS00018">
    <property type="entry name" value="EF_HAND_1"/>
    <property type="match status" value="2"/>
</dbReference>
<dbReference type="SMART" id="SM00027">
    <property type="entry name" value="EH"/>
    <property type="match status" value="3"/>
</dbReference>
<evidence type="ECO:0000259" key="11">
    <source>
        <dbReference type="PROSITE" id="PS50222"/>
    </source>
</evidence>
<dbReference type="SUPFAM" id="SSF53756">
    <property type="entry name" value="UDP-Glycosyltransferase/glycogen phosphorylase"/>
    <property type="match status" value="1"/>
</dbReference>
<dbReference type="Gene3D" id="3.40.50.2000">
    <property type="entry name" value="Glycogen Phosphorylase B"/>
    <property type="match status" value="2"/>
</dbReference>
<dbReference type="Pfam" id="PF13692">
    <property type="entry name" value="Glyco_trans_1_4"/>
    <property type="match status" value="1"/>
</dbReference>
<dbReference type="InterPro" id="IPR000261">
    <property type="entry name" value="EH_dom"/>
</dbReference>
<evidence type="ECO:0000256" key="5">
    <source>
        <dbReference type="ARBA" id="ARBA00022679"/>
    </source>
</evidence>
<dbReference type="Proteomes" id="UP000030764">
    <property type="component" value="Unassembled WGS sequence"/>
</dbReference>
<evidence type="ECO:0000256" key="3">
    <source>
        <dbReference type="ARBA" id="ARBA00022502"/>
    </source>
</evidence>
<evidence type="ECO:0000256" key="9">
    <source>
        <dbReference type="SAM" id="MobiDB-lite"/>
    </source>
</evidence>
<evidence type="ECO:0000256" key="2">
    <source>
        <dbReference type="ARBA" id="ARBA00012420"/>
    </source>
</evidence>
<reference evidence="12 14" key="1">
    <citation type="journal article" date="2014" name="Nat. Genet.">
        <title>Genome and transcriptome of the porcine whipworm Trichuris suis.</title>
        <authorList>
            <person name="Jex A.R."/>
            <person name="Nejsum P."/>
            <person name="Schwarz E.M."/>
            <person name="Hu L."/>
            <person name="Young N.D."/>
            <person name="Hall R.S."/>
            <person name="Korhonen P.K."/>
            <person name="Liao S."/>
            <person name="Thamsborg S."/>
            <person name="Xia J."/>
            <person name="Xu P."/>
            <person name="Wang S."/>
            <person name="Scheerlinck J.P."/>
            <person name="Hofmann A."/>
            <person name="Sternberg P.W."/>
            <person name="Wang J."/>
            <person name="Gasser R.B."/>
        </authorList>
    </citation>
    <scope>NUCLEOTIDE SEQUENCE [LARGE SCALE GENOMIC DNA]</scope>
    <source>
        <strain evidence="13">DCEP-RM93F</strain>
        <strain evidence="12">DCEP-RM93M</strain>
    </source>
</reference>
<dbReference type="PANTHER" id="PTHR45871">
    <property type="entry name" value="N-ACETYLGLUCOSAMINYL-PHOSPHATIDYLINOSITOL BIOSYNTHETIC PROTEIN"/>
    <property type="match status" value="1"/>
</dbReference>
<dbReference type="AlphaFoldDB" id="A0A085MLZ3"/>
<feature type="region of interest" description="Disordered" evidence="9">
    <location>
        <begin position="261"/>
        <end position="304"/>
    </location>
</feature>
<keyword evidence="4" id="KW-0328">Glycosyltransferase</keyword>
<keyword evidence="8" id="KW-0175">Coiled coil</keyword>
<dbReference type="GO" id="GO:0000506">
    <property type="term" value="C:glycosylphosphatidylinositol-N-acetylglucosaminyltransferase (GPI-GnT) complex"/>
    <property type="evidence" value="ECO:0007669"/>
    <property type="project" value="InterPro"/>
</dbReference>
<keyword evidence="6" id="KW-0106">Calcium</keyword>
<dbReference type="InterPro" id="IPR018247">
    <property type="entry name" value="EF_Hand_1_Ca_BS"/>
</dbReference>
<evidence type="ECO:0000256" key="7">
    <source>
        <dbReference type="ARBA" id="ARBA00032160"/>
    </source>
</evidence>
<dbReference type="Pfam" id="PF12763">
    <property type="entry name" value="EH"/>
    <property type="match status" value="3"/>
</dbReference>
<feature type="coiled-coil region" evidence="8">
    <location>
        <begin position="422"/>
        <end position="596"/>
    </location>
</feature>
<dbReference type="PANTHER" id="PTHR45871:SF1">
    <property type="entry name" value="PHOSPHATIDYLINOSITOL N-ACETYLGLUCOSAMINYLTRANSFERASE SUBUNIT A"/>
    <property type="match status" value="1"/>
</dbReference>
<dbReference type="EC" id="2.4.1.198" evidence="2"/>
<dbReference type="PROSITE" id="PS50031">
    <property type="entry name" value="EH"/>
    <property type="match status" value="2"/>
</dbReference>
<evidence type="ECO:0000256" key="4">
    <source>
        <dbReference type="ARBA" id="ARBA00022676"/>
    </source>
</evidence>